<dbReference type="Pfam" id="PF01979">
    <property type="entry name" value="Amidohydro_1"/>
    <property type="match status" value="1"/>
</dbReference>
<reference evidence="3" key="2">
    <citation type="submission" date="2015-01" db="EMBL/GenBank/DDBJ databases">
        <title>Evolutionary Origins and Diversification of the Mycorrhizal Mutualists.</title>
        <authorList>
            <consortium name="DOE Joint Genome Institute"/>
            <consortium name="Mycorrhizal Genomics Consortium"/>
            <person name="Kohler A."/>
            <person name="Kuo A."/>
            <person name="Nagy L.G."/>
            <person name="Floudas D."/>
            <person name="Copeland A."/>
            <person name="Barry K.W."/>
            <person name="Cichocki N."/>
            <person name="Veneault-Fourrey C."/>
            <person name="LaButti K."/>
            <person name="Lindquist E.A."/>
            <person name="Lipzen A."/>
            <person name="Lundell T."/>
            <person name="Morin E."/>
            <person name="Murat C."/>
            <person name="Riley R."/>
            <person name="Ohm R."/>
            <person name="Sun H."/>
            <person name="Tunlid A."/>
            <person name="Henrissat B."/>
            <person name="Grigoriev I.V."/>
            <person name="Hibbett D.S."/>
            <person name="Martin F."/>
        </authorList>
    </citation>
    <scope>NUCLEOTIDE SEQUENCE [LARGE SCALE GENOMIC DNA]</scope>
    <source>
        <strain evidence="3">Zn</strain>
    </source>
</reference>
<dbReference type="InterPro" id="IPR032466">
    <property type="entry name" value="Metal_Hydrolase"/>
</dbReference>
<keyword evidence="3" id="KW-1185">Reference proteome</keyword>
<dbReference type="Gene3D" id="3.30.110.90">
    <property type="entry name" value="Amidohydrolase"/>
    <property type="match status" value="1"/>
</dbReference>
<dbReference type="GO" id="GO:0016810">
    <property type="term" value="F:hydrolase activity, acting on carbon-nitrogen (but not peptide) bonds"/>
    <property type="evidence" value="ECO:0007669"/>
    <property type="project" value="InterPro"/>
</dbReference>
<protein>
    <recommendedName>
        <fullName evidence="1">Amidohydrolase-related domain-containing protein</fullName>
    </recommendedName>
</protein>
<dbReference type="Gene3D" id="1.20.58.520">
    <property type="entry name" value="Amidohydrolase"/>
    <property type="match status" value="1"/>
</dbReference>
<dbReference type="OrthoDB" id="5595695at2759"/>
<gene>
    <name evidence="2" type="ORF">OIDMADRAFT_150433</name>
</gene>
<dbReference type="InParanoid" id="A0A0C3HG52"/>
<feature type="domain" description="Amidohydrolase-related" evidence="1">
    <location>
        <begin position="56"/>
        <end position="399"/>
    </location>
</feature>
<evidence type="ECO:0000313" key="3">
    <source>
        <dbReference type="Proteomes" id="UP000054321"/>
    </source>
</evidence>
<dbReference type="SUPFAM" id="SSF51338">
    <property type="entry name" value="Composite domain of metallo-dependent hydrolases"/>
    <property type="match status" value="1"/>
</dbReference>
<dbReference type="STRING" id="913774.A0A0C3HG52"/>
<dbReference type="PANTHER" id="PTHR43135">
    <property type="entry name" value="ALPHA-D-RIBOSE 1-METHYLPHOSPHONATE 5-TRIPHOSPHATE DIPHOSPHATASE"/>
    <property type="match status" value="1"/>
</dbReference>
<dbReference type="Gene3D" id="2.30.40.10">
    <property type="entry name" value="Urease, subunit C, domain 1"/>
    <property type="match status" value="1"/>
</dbReference>
<dbReference type="PANTHER" id="PTHR43135:SF3">
    <property type="entry name" value="ALPHA-D-RIBOSE 1-METHYLPHOSPHONATE 5-TRIPHOSPHATE DIPHOSPHATASE"/>
    <property type="match status" value="1"/>
</dbReference>
<dbReference type="InterPro" id="IPR006680">
    <property type="entry name" value="Amidohydro-rel"/>
</dbReference>
<reference evidence="2 3" key="1">
    <citation type="submission" date="2014-04" db="EMBL/GenBank/DDBJ databases">
        <authorList>
            <consortium name="DOE Joint Genome Institute"/>
            <person name="Kuo A."/>
            <person name="Martino E."/>
            <person name="Perotto S."/>
            <person name="Kohler A."/>
            <person name="Nagy L.G."/>
            <person name="Floudas D."/>
            <person name="Copeland A."/>
            <person name="Barry K.W."/>
            <person name="Cichocki N."/>
            <person name="Veneault-Fourrey C."/>
            <person name="LaButti K."/>
            <person name="Lindquist E.A."/>
            <person name="Lipzen A."/>
            <person name="Lundell T."/>
            <person name="Morin E."/>
            <person name="Murat C."/>
            <person name="Sun H."/>
            <person name="Tunlid A."/>
            <person name="Henrissat B."/>
            <person name="Grigoriev I.V."/>
            <person name="Hibbett D.S."/>
            <person name="Martin F."/>
            <person name="Nordberg H.P."/>
            <person name="Cantor M.N."/>
            <person name="Hua S.X."/>
        </authorList>
    </citation>
    <scope>NUCLEOTIDE SEQUENCE [LARGE SCALE GENOMIC DNA]</scope>
    <source>
        <strain evidence="2 3">Zn</strain>
    </source>
</reference>
<dbReference type="AlphaFoldDB" id="A0A0C3HG52"/>
<dbReference type="InterPro" id="IPR011059">
    <property type="entry name" value="Metal-dep_hydrolase_composite"/>
</dbReference>
<dbReference type="EMBL" id="KN832870">
    <property type="protein sequence ID" value="KIN07156.1"/>
    <property type="molecule type" value="Genomic_DNA"/>
</dbReference>
<dbReference type="SUPFAM" id="SSF51556">
    <property type="entry name" value="Metallo-dependent hydrolases"/>
    <property type="match status" value="1"/>
</dbReference>
<dbReference type="Gene3D" id="3.40.50.10910">
    <property type="entry name" value="Amidohydrolase"/>
    <property type="match status" value="1"/>
</dbReference>
<proteinExistence type="predicted"/>
<accession>A0A0C3HG52</accession>
<dbReference type="Proteomes" id="UP000054321">
    <property type="component" value="Unassembled WGS sequence"/>
</dbReference>
<organism evidence="2 3">
    <name type="scientific">Oidiodendron maius (strain Zn)</name>
    <dbReference type="NCBI Taxonomy" id="913774"/>
    <lineage>
        <taxon>Eukaryota</taxon>
        <taxon>Fungi</taxon>
        <taxon>Dikarya</taxon>
        <taxon>Ascomycota</taxon>
        <taxon>Pezizomycotina</taxon>
        <taxon>Leotiomycetes</taxon>
        <taxon>Leotiomycetes incertae sedis</taxon>
        <taxon>Myxotrichaceae</taxon>
        <taxon>Oidiodendron</taxon>
    </lineage>
</organism>
<evidence type="ECO:0000259" key="1">
    <source>
        <dbReference type="Pfam" id="PF01979"/>
    </source>
</evidence>
<sequence length="418" mass="45284">MAPSTLITNARIFDGENIIAEGGFILFEKGLIKEIGTVESSVTLTADITIDASGHTILPGLIDAHVHIHEGSIELAQALKFGVTTVLDLFNEPENIAKLKRESSKRPDIADIKSACYAATIKDGWPRPVILATMEDKEAVRFPNLGTRGAEYSGSLALVEHVTDKLEFSYIKLMHESGACLLGNPLPLPSHELQSALVQAAHKHGLITIAHALSQKDTLAILAAGTDGLAHSFCDEAPRDELLAAYRKYNSFLVPTLVISATLTGAEKPSTERFVRHPFVGKFLDSRMKTCYCGRIMMGKEGCKSEYSYQIVRMLNEGGIDIVAGTDAATGLEGTAIGLSLHQELSLYVERCGMTPLQALRSATSTTARRFSFEDRGRLVKGMRADVLMVKGDPTKDISRTLEIGGIWRGGVALDMDN</sequence>
<name>A0A0C3HG52_OIDMZ</name>
<evidence type="ECO:0000313" key="2">
    <source>
        <dbReference type="EMBL" id="KIN07156.1"/>
    </source>
</evidence>
<dbReference type="InterPro" id="IPR051781">
    <property type="entry name" value="Metallo-dep_Hydrolase"/>
</dbReference>
<dbReference type="HOGENOM" id="CLU_023620_6_0_1"/>